<dbReference type="eggNOG" id="COG1846">
    <property type="taxonomic scope" value="Bacteria"/>
</dbReference>
<protein>
    <submittedName>
        <fullName evidence="5">Transcriptional regulator, TrmB</fullName>
    </submittedName>
</protein>
<evidence type="ECO:0000313" key="5">
    <source>
        <dbReference type="EMBL" id="ACZ09161.1"/>
    </source>
</evidence>
<evidence type="ECO:0000259" key="4">
    <source>
        <dbReference type="PROSITE" id="PS50995"/>
    </source>
</evidence>
<evidence type="ECO:0000313" key="6">
    <source>
        <dbReference type="Proteomes" id="UP000000845"/>
    </source>
</evidence>
<dbReference type="Gene3D" id="1.10.10.10">
    <property type="entry name" value="Winged helix-like DNA-binding domain superfamily/Winged helix DNA-binding domain"/>
    <property type="match status" value="1"/>
</dbReference>
<keyword evidence="6" id="KW-1185">Reference proteome</keyword>
<dbReference type="RefSeq" id="WP_012861755.1">
    <property type="nucleotide sequence ID" value="NC_013517.1"/>
</dbReference>
<dbReference type="STRING" id="526218.Sterm_2307"/>
<keyword evidence="2" id="KW-0238">DNA-binding</keyword>
<dbReference type="InterPro" id="IPR036388">
    <property type="entry name" value="WH-like_DNA-bd_sf"/>
</dbReference>
<dbReference type="InterPro" id="IPR036390">
    <property type="entry name" value="WH_DNA-bd_sf"/>
</dbReference>
<dbReference type="KEGG" id="str:Sterm_2307"/>
<dbReference type="InterPro" id="IPR000835">
    <property type="entry name" value="HTH_MarR-typ"/>
</dbReference>
<accession>D1AL18</accession>
<dbReference type="PANTHER" id="PTHR42756">
    <property type="entry name" value="TRANSCRIPTIONAL REGULATOR, MARR"/>
    <property type="match status" value="1"/>
</dbReference>
<name>D1AL18_SEBTE</name>
<reference evidence="6" key="1">
    <citation type="submission" date="2009-09" db="EMBL/GenBank/DDBJ databases">
        <title>The complete chromosome of Sebaldella termitidis ATCC 33386.</title>
        <authorList>
            <consortium name="US DOE Joint Genome Institute (JGI-PGF)"/>
            <person name="Lucas S."/>
            <person name="Copeland A."/>
            <person name="Lapidus A."/>
            <person name="Glavina del Rio T."/>
            <person name="Dalin E."/>
            <person name="Tice H."/>
            <person name="Bruce D."/>
            <person name="Goodwin L."/>
            <person name="Pitluck S."/>
            <person name="Kyrpides N."/>
            <person name="Mavromatis K."/>
            <person name="Ivanova N."/>
            <person name="Mikhailova N."/>
            <person name="Sims D."/>
            <person name="Meincke L."/>
            <person name="Brettin T."/>
            <person name="Detter J.C."/>
            <person name="Han C."/>
            <person name="Larimer F."/>
            <person name="Land M."/>
            <person name="Hauser L."/>
            <person name="Markowitz V."/>
            <person name="Cheng J.F."/>
            <person name="Hugenholtz P."/>
            <person name="Woyke T."/>
            <person name="Wu D."/>
            <person name="Eisen J.A."/>
        </authorList>
    </citation>
    <scope>NUCLEOTIDE SEQUENCE [LARGE SCALE GENOMIC DNA]</scope>
    <source>
        <strain evidence="6">ATCC 33386 / NCTC 11300</strain>
    </source>
</reference>
<dbReference type="AlphaFoldDB" id="D1AL18"/>
<dbReference type="GO" id="GO:0003700">
    <property type="term" value="F:DNA-binding transcription factor activity"/>
    <property type="evidence" value="ECO:0007669"/>
    <property type="project" value="InterPro"/>
</dbReference>
<gene>
    <name evidence="5" type="ordered locus">Sterm_2307</name>
</gene>
<dbReference type="Pfam" id="PF01047">
    <property type="entry name" value="MarR"/>
    <property type="match status" value="1"/>
</dbReference>
<evidence type="ECO:0000256" key="2">
    <source>
        <dbReference type="ARBA" id="ARBA00023125"/>
    </source>
</evidence>
<dbReference type="EMBL" id="CP001739">
    <property type="protein sequence ID" value="ACZ09161.1"/>
    <property type="molecule type" value="Genomic_DNA"/>
</dbReference>
<dbReference type="PANTHER" id="PTHR42756:SF1">
    <property type="entry name" value="TRANSCRIPTIONAL REPRESSOR OF EMRAB OPERON"/>
    <property type="match status" value="1"/>
</dbReference>
<dbReference type="SUPFAM" id="SSF46785">
    <property type="entry name" value="Winged helix' DNA-binding domain"/>
    <property type="match status" value="1"/>
</dbReference>
<reference evidence="5 6" key="2">
    <citation type="journal article" date="2010" name="Stand. Genomic Sci.">
        <title>Complete genome sequence of Sebaldella termitidis type strain (NCTC 11300).</title>
        <authorList>
            <person name="Harmon-Smith M."/>
            <person name="Celia L."/>
            <person name="Chertkov O."/>
            <person name="Lapidus A."/>
            <person name="Copeland A."/>
            <person name="Glavina Del Rio T."/>
            <person name="Nolan M."/>
            <person name="Lucas S."/>
            <person name="Tice H."/>
            <person name="Cheng J.F."/>
            <person name="Han C."/>
            <person name="Detter J.C."/>
            <person name="Bruce D."/>
            <person name="Goodwin L."/>
            <person name="Pitluck S."/>
            <person name="Pati A."/>
            <person name="Liolios K."/>
            <person name="Ivanova N."/>
            <person name="Mavromatis K."/>
            <person name="Mikhailova N."/>
            <person name="Chen A."/>
            <person name="Palaniappan K."/>
            <person name="Land M."/>
            <person name="Hauser L."/>
            <person name="Chang Y.J."/>
            <person name="Jeffries C.D."/>
            <person name="Brettin T."/>
            <person name="Goker M."/>
            <person name="Beck B."/>
            <person name="Bristow J."/>
            <person name="Eisen J.A."/>
            <person name="Markowitz V."/>
            <person name="Hugenholtz P."/>
            <person name="Kyrpides N.C."/>
            <person name="Klenk H.P."/>
            <person name="Chen F."/>
        </authorList>
    </citation>
    <scope>NUCLEOTIDE SEQUENCE [LARGE SCALE GENOMIC DNA]</scope>
    <source>
        <strain evidence="6">ATCC 33386 / NCTC 11300</strain>
    </source>
</reference>
<proteinExistence type="predicted"/>
<dbReference type="HOGENOM" id="CLU_083287_27_3_0"/>
<sequence>MNKFPGMEKFNILSEEYGINDLDVIRAYFSFMMTAQKANGRVESHLSHFGTTSTQLSILLTLYLNHNKPETAGNISKKFGLSAPTISNVIKTLCQKKFIKKVKDKSDKRVYKITMTEEGYRFLNGLIPEYHSRYKKIFSEFTDEELKCLERISLKLFHNIDLFG</sequence>
<evidence type="ECO:0000256" key="1">
    <source>
        <dbReference type="ARBA" id="ARBA00023015"/>
    </source>
</evidence>
<feature type="domain" description="HTH marR-type" evidence="4">
    <location>
        <begin position="24"/>
        <end position="158"/>
    </location>
</feature>
<dbReference type="PRINTS" id="PR00598">
    <property type="entry name" value="HTHMARR"/>
</dbReference>
<evidence type="ECO:0000256" key="3">
    <source>
        <dbReference type="ARBA" id="ARBA00023163"/>
    </source>
</evidence>
<dbReference type="Proteomes" id="UP000000845">
    <property type="component" value="Chromosome"/>
</dbReference>
<dbReference type="SMART" id="SM00347">
    <property type="entry name" value="HTH_MARR"/>
    <property type="match status" value="1"/>
</dbReference>
<dbReference type="GO" id="GO:0003677">
    <property type="term" value="F:DNA binding"/>
    <property type="evidence" value="ECO:0007669"/>
    <property type="project" value="UniProtKB-KW"/>
</dbReference>
<dbReference type="PROSITE" id="PS50995">
    <property type="entry name" value="HTH_MARR_2"/>
    <property type="match status" value="1"/>
</dbReference>
<keyword evidence="1" id="KW-0805">Transcription regulation</keyword>
<keyword evidence="3" id="KW-0804">Transcription</keyword>
<organism evidence="5 6">
    <name type="scientific">Sebaldella termitidis (strain ATCC 33386 / NCTC 11300)</name>
    <dbReference type="NCBI Taxonomy" id="526218"/>
    <lineage>
        <taxon>Bacteria</taxon>
        <taxon>Fusobacteriati</taxon>
        <taxon>Fusobacteriota</taxon>
        <taxon>Fusobacteriia</taxon>
        <taxon>Fusobacteriales</taxon>
        <taxon>Leptotrichiaceae</taxon>
        <taxon>Sebaldella</taxon>
    </lineage>
</organism>